<dbReference type="Pfam" id="PF07729">
    <property type="entry name" value="FCD"/>
    <property type="match status" value="1"/>
</dbReference>
<dbReference type="PANTHER" id="PTHR43537:SF24">
    <property type="entry name" value="GLUCONATE OPERON TRANSCRIPTIONAL REPRESSOR"/>
    <property type="match status" value="1"/>
</dbReference>
<dbReference type="Gene3D" id="1.10.10.10">
    <property type="entry name" value="Winged helix-like DNA-binding domain superfamily/Winged helix DNA-binding domain"/>
    <property type="match status" value="1"/>
</dbReference>
<evidence type="ECO:0000313" key="6">
    <source>
        <dbReference type="Proteomes" id="UP001501586"/>
    </source>
</evidence>
<dbReference type="InterPro" id="IPR011711">
    <property type="entry name" value="GntR_C"/>
</dbReference>
<comment type="caution">
    <text evidence="5">The sequence shown here is derived from an EMBL/GenBank/DDBJ whole genome shotgun (WGS) entry which is preliminary data.</text>
</comment>
<keyword evidence="6" id="KW-1185">Reference proteome</keyword>
<dbReference type="Proteomes" id="UP001501586">
    <property type="component" value="Unassembled WGS sequence"/>
</dbReference>
<evidence type="ECO:0000256" key="3">
    <source>
        <dbReference type="ARBA" id="ARBA00023163"/>
    </source>
</evidence>
<dbReference type="InterPro" id="IPR008920">
    <property type="entry name" value="TF_FadR/GntR_C"/>
</dbReference>
<gene>
    <name evidence="5" type="ORF">GCM10022261_02980</name>
</gene>
<dbReference type="Gene3D" id="1.20.120.530">
    <property type="entry name" value="GntR ligand-binding domain-like"/>
    <property type="match status" value="1"/>
</dbReference>
<organism evidence="5 6">
    <name type="scientific">Brevibacterium daeguense</name>
    <dbReference type="NCBI Taxonomy" id="909936"/>
    <lineage>
        <taxon>Bacteria</taxon>
        <taxon>Bacillati</taxon>
        <taxon>Actinomycetota</taxon>
        <taxon>Actinomycetes</taxon>
        <taxon>Micrococcales</taxon>
        <taxon>Brevibacteriaceae</taxon>
        <taxon>Brevibacterium</taxon>
    </lineage>
</organism>
<name>A0ABP8EFL7_9MICO</name>
<dbReference type="PRINTS" id="PR00035">
    <property type="entry name" value="HTHGNTR"/>
</dbReference>
<dbReference type="Pfam" id="PF00392">
    <property type="entry name" value="GntR"/>
    <property type="match status" value="1"/>
</dbReference>
<dbReference type="SMART" id="SM00895">
    <property type="entry name" value="FCD"/>
    <property type="match status" value="1"/>
</dbReference>
<dbReference type="CDD" id="cd07377">
    <property type="entry name" value="WHTH_GntR"/>
    <property type="match status" value="1"/>
</dbReference>
<accession>A0ABP8EFL7</accession>
<evidence type="ECO:0000256" key="2">
    <source>
        <dbReference type="ARBA" id="ARBA00023125"/>
    </source>
</evidence>
<keyword evidence="1" id="KW-0805">Transcription regulation</keyword>
<dbReference type="SMART" id="SM00345">
    <property type="entry name" value="HTH_GNTR"/>
    <property type="match status" value="1"/>
</dbReference>
<dbReference type="InterPro" id="IPR036390">
    <property type="entry name" value="WH_DNA-bd_sf"/>
</dbReference>
<dbReference type="PROSITE" id="PS50949">
    <property type="entry name" value="HTH_GNTR"/>
    <property type="match status" value="1"/>
</dbReference>
<keyword evidence="3" id="KW-0804">Transcription</keyword>
<dbReference type="EMBL" id="BAABAZ010000003">
    <property type="protein sequence ID" value="GAA4282767.1"/>
    <property type="molecule type" value="Genomic_DNA"/>
</dbReference>
<evidence type="ECO:0000256" key="1">
    <source>
        <dbReference type="ARBA" id="ARBA00023015"/>
    </source>
</evidence>
<keyword evidence="2" id="KW-0238">DNA-binding</keyword>
<protein>
    <submittedName>
        <fullName evidence="5">GntR family transcriptional regulator</fullName>
    </submittedName>
</protein>
<dbReference type="InterPro" id="IPR036388">
    <property type="entry name" value="WH-like_DNA-bd_sf"/>
</dbReference>
<dbReference type="SUPFAM" id="SSF46785">
    <property type="entry name" value="Winged helix' DNA-binding domain"/>
    <property type="match status" value="1"/>
</dbReference>
<dbReference type="RefSeq" id="WP_236865329.1">
    <property type="nucleotide sequence ID" value="NZ_BAABAZ010000003.1"/>
</dbReference>
<dbReference type="PANTHER" id="PTHR43537">
    <property type="entry name" value="TRANSCRIPTIONAL REGULATOR, GNTR FAMILY"/>
    <property type="match status" value="1"/>
</dbReference>
<evidence type="ECO:0000313" key="5">
    <source>
        <dbReference type="EMBL" id="GAA4282767.1"/>
    </source>
</evidence>
<sequence length="231" mass="25247">MTESSTILDPLPKVQSRSEVVAAAIREAILSQRMRPGDTLVERRIAEDLGVSKTPVREALIMLQQSGLVTSAANRRMTVASLTFEDVVHIYEERALLEPWAVRKADLTEDSVRLAEEALDRATRARAEDNGAEAALANRAFHRALYASCSNPLIVRSLDGLQDLTALATATVVWQNWGSADLEHDEHREILRTALSGNQDEAGSLLEAHIRRSITSAREHLAAADDSTGSS</sequence>
<dbReference type="InterPro" id="IPR000524">
    <property type="entry name" value="Tscrpt_reg_HTH_GntR"/>
</dbReference>
<dbReference type="SUPFAM" id="SSF48008">
    <property type="entry name" value="GntR ligand-binding domain-like"/>
    <property type="match status" value="1"/>
</dbReference>
<feature type="domain" description="HTH gntR-type" evidence="4">
    <location>
        <begin position="15"/>
        <end position="82"/>
    </location>
</feature>
<proteinExistence type="predicted"/>
<reference evidence="6" key="1">
    <citation type="journal article" date="2019" name="Int. J. Syst. Evol. Microbiol.">
        <title>The Global Catalogue of Microorganisms (GCM) 10K type strain sequencing project: providing services to taxonomists for standard genome sequencing and annotation.</title>
        <authorList>
            <consortium name="The Broad Institute Genomics Platform"/>
            <consortium name="The Broad Institute Genome Sequencing Center for Infectious Disease"/>
            <person name="Wu L."/>
            <person name="Ma J."/>
        </authorList>
    </citation>
    <scope>NUCLEOTIDE SEQUENCE [LARGE SCALE GENOMIC DNA]</scope>
    <source>
        <strain evidence="6">JCM 17458</strain>
    </source>
</reference>
<evidence type="ECO:0000259" key="4">
    <source>
        <dbReference type="PROSITE" id="PS50949"/>
    </source>
</evidence>